<dbReference type="PANTHER" id="PTHR21240:SF30">
    <property type="entry name" value="AMIDOHYDROLASE-RELATED DOMAIN-CONTAINING PROTEIN-RELATED"/>
    <property type="match status" value="1"/>
</dbReference>
<dbReference type="InterPro" id="IPR032465">
    <property type="entry name" value="ACMSD"/>
</dbReference>
<feature type="domain" description="Amidohydrolase-related" evidence="4">
    <location>
        <begin position="68"/>
        <end position="325"/>
    </location>
</feature>
<evidence type="ECO:0000256" key="1">
    <source>
        <dbReference type="ARBA" id="ARBA00022793"/>
    </source>
</evidence>
<evidence type="ECO:0000313" key="5">
    <source>
        <dbReference type="EMBL" id="KAF2680036.1"/>
    </source>
</evidence>
<keyword evidence="2 3" id="KW-0456">Lyase</keyword>
<gene>
    <name evidence="5" type="ORF">K458DRAFT_374130</name>
</gene>
<dbReference type="Proteomes" id="UP000799291">
    <property type="component" value="Unassembled WGS sequence"/>
</dbReference>
<dbReference type="AlphaFoldDB" id="A0A6G1IP67"/>
<dbReference type="InterPro" id="IPR006680">
    <property type="entry name" value="Amidohydro-rel"/>
</dbReference>
<dbReference type="OrthoDB" id="432010at2759"/>
<comment type="similarity">
    <text evidence="3">Belongs to the metallo-dependent hydrolases superfamily.</text>
</comment>
<dbReference type="Gene3D" id="3.20.20.140">
    <property type="entry name" value="Metal-dependent hydrolases"/>
    <property type="match status" value="1"/>
</dbReference>
<protein>
    <submittedName>
        <fullName evidence="5">Amidohydrolase 2</fullName>
    </submittedName>
</protein>
<dbReference type="GO" id="GO:0019748">
    <property type="term" value="P:secondary metabolic process"/>
    <property type="evidence" value="ECO:0007669"/>
    <property type="project" value="TreeGrafter"/>
</dbReference>
<evidence type="ECO:0000256" key="2">
    <source>
        <dbReference type="ARBA" id="ARBA00023239"/>
    </source>
</evidence>
<dbReference type="FunFam" id="3.20.20.140:FF:000099">
    <property type="entry name" value="Amidohydrolase 2"/>
    <property type="match status" value="1"/>
</dbReference>
<dbReference type="EMBL" id="MU005599">
    <property type="protein sequence ID" value="KAF2680036.1"/>
    <property type="molecule type" value="Genomic_DNA"/>
</dbReference>
<dbReference type="InterPro" id="IPR032466">
    <property type="entry name" value="Metal_Hydrolase"/>
</dbReference>
<keyword evidence="5" id="KW-0378">Hydrolase</keyword>
<sequence>MSRLLIGLEEHYYSKAIFASLGDQFQRTLQAVPGLADRLLHVGEERLTAMDSGQMSLQVVSHAFTPGGPKAENCQKGNDELATAIRESTQPARFAAFAVLPVADPVECALELERCVSELGFVGALIDNHANGKHYDSAEYDVLWAKACDLDVPIYLHPTWPSARMGEAYQGNFPIPVAISLGGPGWGWHGDVGLHVLKLFAAGVFDRFPKLKIVIGHMGEMLPFMLERCYEMSTGFAGGWGPRERPLRQVWDENIWITTSGAWSLAPMRCILQNTRVERIMYSVDYPFESIENGRKWFEQLEESGLLTGEELEMVAHGNAEQLLKVQLPRTAPK</sequence>
<keyword evidence="6" id="KW-1185">Reference proteome</keyword>
<dbReference type="SUPFAM" id="SSF51556">
    <property type="entry name" value="Metallo-dependent hydrolases"/>
    <property type="match status" value="1"/>
</dbReference>
<organism evidence="5 6">
    <name type="scientific">Lentithecium fluviatile CBS 122367</name>
    <dbReference type="NCBI Taxonomy" id="1168545"/>
    <lineage>
        <taxon>Eukaryota</taxon>
        <taxon>Fungi</taxon>
        <taxon>Dikarya</taxon>
        <taxon>Ascomycota</taxon>
        <taxon>Pezizomycotina</taxon>
        <taxon>Dothideomycetes</taxon>
        <taxon>Pleosporomycetidae</taxon>
        <taxon>Pleosporales</taxon>
        <taxon>Massarineae</taxon>
        <taxon>Lentitheciaceae</taxon>
        <taxon>Lentithecium</taxon>
    </lineage>
</organism>
<evidence type="ECO:0000259" key="4">
    <source>
        <dbReference type="Pfam" id="PF04909"/>
    </source>
</evidence>
<dbReference type="GO" id="GO:0016787">
    <property type="term" value="F:hydrolase activity"/>
    <property type="evidence" value="ECO:0007669"/>
    <property type="project" value="UniProtKB-KW"/>
</dbReference>
<reference evidence="5" key="1">
    <citation type="journal article" date="2020" name="Stud. Mycol.">
        <title>101 Dothideomycetes genomes: a test case for predicting lifestyles and emergence of pathogens.</title>
        <authorList>
            <person name="Haridas S."/>
            <person name="Albert R."/>
            <person name="Binder M."/>
            <person name="Bloem J."/>
            <person name="Labutti K."/>
            <person name="Salamov A."/>
            <person name="Andreopoulos B."/>
            <person name="Baker S."/>
            <person name="Barry K."/>
            <person name="Bills G."/>
            <person name="Bluhm B."/>
            <person name="Cannon C."/>
            <person name="Castanera R."/>
            <person name="Culley D."/>
            <person name="Daum C."/>
            <person name="Ezra D."/>
            <person name="Gonzalez J."/>
            <person name="Henrissat B."/>
            <person name="Kuo A."/>
            <person name="Liang C."/>
            <person name="Lipzen A."/>
            <person name="Lutzoni F."/>
            <person name="Magnuson J."/>
            <person name="Mondo S."/>
            <person name="Nolan M."/>
            <person name="Ohm R."/>
            <person name="Pangilinan J."/>
            <person name="Park H.-J."/>
            <person name="Ramirez L."/>
            <person name="Alfaro M."/>
            <person name="Sun H."/>
            <person name="Tritt A."/>
            <person name="Yoshinaga Y."/>
            <person name="Zwiers L.-H."/>
            <person name="Turgeon B."/>
            <person name="Goodwin S."/>
            <person name="Spatafora J."/>
            <person name="Crous P."/>
            <person name="Grigoriev I."/>
        </authorList>
    </citation>
    <scope>NUCLEOTIDE SEQUENCE</scope>
    <source>
        <strain evidence="5">CBS 122367</strain>
    </source>
</reference>
<evidence type="ECO:0000313" key="6">
    <source>
        <dbReference type="Proteomes" id="UP000799291"/>
    </source>
</evidence>
<dbReference type="GO" id="GO:0016831">
    <property type="term" value="F:carboxy-lyase activity"/>
    <property type="evidence" value="ECO:0007669"/>
    <property type="project" value="UniProtKB-KW"/>
</dbReference>
<keyword evidence="1 3" id="KW-0210">Decarboxylase</keyword>
<dbReference type="GO" id="GO:0005829">
    <property type="term" value="C:cytosol"/>
    <property type="evidence" value="ECO:0007669"/>
    <property type="project" value="TreeGrafter"/>
</dbReference>
<dbReference type="Pfam" id="PF04909">
    <property type="entry name" value="Amidohydro_2"/>
    <property type="match status" value="1"/>
</dbReference>
<accession>A0A6G1IP67</accession>
<evidence type="ECO:0000256" key="3">
    <source>
        <dbReference type="RuleBase" id="RU366045"/>
    </source>
</evidence>
<name>A0A6G1IP67_9PLEO</name>
<dbReference type="PANTHER" id="PTHR21240">
    <property type="entry name" value="2-AMINO-3-CARBOXYLMUCONATE-6-SEMIALDEHYDE DECARBOXYLASE"/>
    <property type="match status" value="1"/>
</dbReference>
<proteinExistence type="inferred from homology"/>